<evidence type="ECO:0000313" key="2">
    <source>
        <dbReference type="EMBL" id="OQR78195.1"/>
    </source>
</evidence>
<comment type="caution">
    <text evidence="2">The sequence shown here is derived from an EMBL/GenBank/DDBJ whole genome shotgun (WGS) entry which is preliminary data.</text>
</comment>
<keyword evidence="3" id="KW-1185">Reference proteome</keyword>
<dbReference type="Proteomes" id="UP000192247">
    <property type="component" value="Unassembled WGS sequence"/>
</dbReference>
<evidence type="ECO:0000256" key="1">
    <source>
        <dbReference type="SAM" id="MobiDB-lite"/>
    </source>
</evidence>
<dbReference type="AlphaFoldDB" id="A0A1V9XXG0"/>
<proteinExistence type="predicted"/>
<protein>
    <submittedName>
        <fullName evidence="2">Uncharacterized protein</fullName>
    </submittedName>
</protein>
<accession>A0A1V9XXG0</accession>
<feature type="compositionally biased region" description="Acidic residues" evidence="1">
    <location>
        <begin position="502"/>
        <end position="516"/>
    </location>
</feature>
<dbReference type="EMBL" id="MNPL01002536">
    <property type="protein sequence ID" value="OQR78196.1"/>
    <property type="molecule type" value="Genomic_DNA"/>
</dbReference>
<organism evidence="2 3">
    <name type="scientific">Tropilaelaps mercedesae</name>
    <dbReference type="NCBI Taxonomy" id="418985"/>
    <lineage>
        <taxon>Eukaryota</taxon>
        <taxon>Metazoa</taxon>
        <taxon>Ecdysozoa</taxon>
        <taxon>Arthropoda</taxon>
        <taxon>Chelicerata</taxon>
        <taxon>Arachnida</taxon>
        <taxon>Acari</taxon>
        <taxon>Parasitiformes</taxon>
        <taxon>Mesostigmata</taxon>
        <taxon>Gamasina</taxon>
        <taxon>Dermanyssoidea</taxon>
        <taxon>Laelapidae</taxon>
        <taxon>Tropilaelaps</taxon>
    </lineage>
</organism>
<feature type="region of interest" description="Disordered" evidence="1">
    <location>
        <begin position="1"/>
        <end position="21"/>
    </location>
</feature>
<name>A0A1V9XXG0_9ACAR</name>
<dbReference type="InParanoid" id="A0A1V9XXG0"/>
<reference evidence="2 3" key="1">
    <citation type="journal article" date="2017" name="Gigascience">
        <title>Draft genome of the honey bee ectoparasitic mite, Tropilaelaps mercedesae, is shaped by the parasitic life history.</title>
        <authorList>
            <person name="Dong X."/>
            <person name="Armstrong S.D."/>
            <person name="Xia D."/>
            <person name="Makepeace B.L."/>
            <person name="Darby A.C."/>
            <person name="Kadowaki T."/>
        </authorList>
    </citation>
    <scope>NUCLEOTIDE SEQUENCE [LARGE SCALE GENOMIC DNA]</scope>
    <source>
        <strain evidence="2">Wuxi-XJTLU</strain>
    </source>
</reference>
<dbReference type="EMBL" id="MNPL01002536">
    <property type="protein sequence ID" value="OQR78195.1"/>
    <property type="molecule type" value="Genomic_DNA"/>
</dbReference>
<gene>
    <name evidence="2" type="ORF">BIW11_06571</name>
</gene>
<dbReference type="OrthoDB" id="10563529at2759"/>
<feature type="region of interest" description="Disordered" evidence="1">
    <location>
        <begin position="489"/>
        <end position="528"/>
    </location>
</feature>
<evidence type="ECO:0000313" key="3">
    <source>
        <dbReference type="Proteomes" id="UP000192247"/>
    </source>
</evidence>
<sequence>MPGEGRRRPAKRLRRGSIGEGSSQDEILAALRRDTTLTSPSETLSLQAQALLCRLTPSVRQRFLSERWGHSRETLGKSLLETAISHGDLTLVKFLVEKMDVEPYSVAGEACCIMQSMGQGWVHLVRYFVNRIGLVPDLLRAWARMRHHLGEKVIREVLEILTEHGLVLHDATTQDMWNALYERDTDSLPVQVKLMFEAGVPYIDHDFAGSPFLVAAAWGMMSTVELFLTGTLHTPEQAATALELLEVGYLHRRRILPLRPEGLSFFRRAQEIRDTHGIERRAELEQLFSSMEDIENLELDINEGHIINFIIQCYALCWEINADRAVFEDRAHVYGNETFVFFYLTSFDEVIDMFGRIEPEHRRYFGDAFQLALGRLVLTSQPCWREMIEIFYELRTLDECADLCDGFLKGLDMDELRKQFLDAPPMAASLVLSYVADVMLNTDPRASLRVLITTLLAAGAQLDFTREDHCAAEQQFWPVELHDDHERDLADDIGHPQNALEDGVDEDTDSDDEDMAQDNPPPLEDNQEEGAVAQVVVIGPLVRPAAAQVDLPVRYKATTLLRLLCCRWNHIRAAPVLSRIISSACCSLDAKNHRLMRSPNRVLRLECLVARVCPRHSLARLSGPLRIFVEKHRPKSKRDIASLQAQDHM</sequence>